<dbReference type="SUPFAM" id="SSF47090">
    <property type="entry name" value="PGBD-like"/>
    <property type="match status" value="1"/>
</dbReference>
<name>A0A365H3W4_9ACTN</name>
<gene>
    <name evidence="3" type="ORF">DPM19_19300</name>
</gene>
<dbReference type="Proteomes" id="UP000251891">
    <property type="component" value="Unassembled WGS sequence"/>
</dbReference>
<dbReference type="Gene3D" id="2.40.420.20">
    <property type="match status" value="1"/>
</dbReference>
<dbReference type="EMBL" id="QLYX01000008">
    <property type="protein sequence ID" value="RAY13800.1"/>
    <property type="molecule type" value="Genomic_DNA"/>
</dbReference>
<feature type="region of interest" description="Disordered" evidence="1">
    <location>
        <begin position="151"/>
        <end position="178"/>
    </location>
</feature>
<dbReference type="RefSeq" id="WP_111869338.1">
    <property type="nucleotide sequence ID" value="NZ_QLYX01000008.1"/>
</dbReference>
<feature type="domain" description="Peptidoglycan binding-like" evidence="2">
    <location>
        <begin position="110"/>
        <end position="155"/>
    </location>
</feature>
<evidence type="ECO:0000259" key="2">
    <source>
        <dbReference type="Pfam" id="PF01471"/>
    </source>
</evidence>
<evidence type="ECO:0000256" key="1">
    <source>
        <dbReference type="SAM" id="MobiDB-lite"/>
    </source>
</evidence>
<dbReference type="InterPro" id="IPR002477">
    <property type="entry name" value="Peptidoglycan-bd-like"/>
</dbReference>
<protein>
    <recommendedName>
        <fullName evidence="2">Peptidoglycan binding-like domain-containing protein</fullName>
    </recommendedName>
</protein>
<dbReference type="Pfam" id="PF01471">
    <property type="entry name" value="PG_binding_1"/>
    <property type="match status" value="1"/>
</dbReference>
<accession>A0A365H3W4</accession>
<dbReference type="InterPro" id="IPR036366">
    <property type="entry name" value="PGBDSf"/>
</dbReference>
<reference evidence="3 4" key="1">
    <citation type="submission" date="2018-06" db="EMBL/GenBank/DDBJ databases">
        <title>Actinomadura craniellae sp. nov. isolated from marine sponge Craniella sp.</title>
        <authorList>
            <person name="Li L."/>
            <person name="Xu Q.H."/>
            <person name="Lin H.W."/>
            <person name="Lu Y.H."/>
        </authorList>
    </citation>
    <scope>NUCLEOTIDE SEQUENCE [LARGE SCALE GENOMIC DNA]</scope>
    <source>
        <strain evidence="3 4">LHW63021</strain>
    </source>
</reference>
<dbReference type="Gene3D" id="1.10.101.10">
    <property type="entry name" value="PGBD-like superfamily/PGBD"/>
    <property type="match status" value="1"/>
</dbReference>
<comment type="caution">
    <text evidence="3">The sequence shown here is derived from an EMBL/GenBank/DDBJ whole genome shotgun (WGS) entry which is preliminary data.</text>
</comment>
<feature type="region of interest" description="Disordered" evidence="1">
    <location>
        <begin position="231"/>
        <end position="291"/>
    </location>
</feature>
<keyword evidence="4" id="KW-1185">Reference proteome</keyword>
<evidence type="ECO:0000313" key="3">
    <source>
        <dbReference type="EMBL" id="RAY13800.1"/>
    </source>
</evidence>
<evidence type="ECO:0000313" key="4">
    <source>
        <dbReference type="Proteomes" id="UP000251891"/>
    </source>
</evidence>
<organism evidence="3 4">
    <name type="scientific">Actinomadura craniellae</name>
    <dbReference type="NCBI Taxonomy" id="2231787"/>
    <lineage>
        <taxon>Bacteria</taxon>
        <taxon>Bacillati</taxon>
        <taxon>Actinomycetota</taxon>
        <taxon>Actinomycetes</taxon>
        <taxon>Streptosporangiales</taxon>
        <taxon>Thermomonosporaceae</taxon>
        <taxon>Actinomadura</taxon>
    </lineage>
</organism>
<sequence length="380" mass="39498">MTWWLAGQARTPQQLAAEAKAPPRSVITVPVRFETLVRTATLDCRAEPSSVVPVPLAAGEGQGDPVVTALPVKNGHLIGEGRVLVEVSGRPVIVLAGRLPAYRDILPGARGPDVEQLQAALVRLGLLPARRPSGTFDERTRQAVARLYRDHGYPAPGAAPPAGGGTEERDPRSPAAGVTMPRRELLVLPRLPARLGKVATAVGEPARTGDVVVQSGRVVLRCAVPDESAVHGLRRGAPATVTPPAGRALPARVDRIGPAVRNDPPAGQGSPAPDDEPGDEPGREVTLRAGSSLKAGTGYQARIEVEKAAAKGPVVPSSALWSLPGGRTVVKVVRAGRRLEVEVEPGFEVDGQVAISTPAGALAGGDQVLVSAWTVREEPP</sequence>
<dbReference type="OrthoDB" id="3268648at2"/>
<dbReference type="InterPro" id="IPR036365">
    <property type="entry name" value="PGBD-like_sf"/>
</dbReference>
<dbReference type="AlphaFoldDB" id="A0A365H3W4"/>
<proteinExistence type="predicted"/>